<feature type="compositionally biased region" description="Low complexity" evidence="1">
    <location>
        <begin position="81"/>
        <end position="95"/>
    </location>
</feature>
<dbReference type="EMBL" id="JBBXMP010000191">
    <property type="protein sequence ID" value="KAL0060111.1"/>
    <property type="molecule type" value="Genomic_DNA"/>
</dbReference>
<keyword evidence="3" id="KW-1185">Reference proteome</keyword>
<organism evidence="2 3">
    <name type="scientific">Marasmius tenuissimus</name>
    <dbReference type="NCBI Taxonomy" id="585030"/>
    <lineage>
        <taxon>Eukaryota</taxon>
        <taxon>Fungi</taxon>
        <taxon>Dikarya</taxon>
        <taxon>Basidiomycota</taxon>
        <taxon>Agaricomycotina</taxon>
        <taxon>Agaricomycetes</taxon>
        <taxon>Agaricomycetidae</taxon>
        <taxon>Agaricales</taxon>
        <taxon>Marasmiineae</taxon>
        <taxon>Marasmiaceae</taxon>
        <taxon>Marasmius</taxon>
    </lineage>
</organism>
<gene>
    <name evidence="2" type="ORF">AAF712_013083</name>
</gene>
<evidence type="ECO:0000313" key="2">
    <source>
        <dbReference type="EMBL" id="KAL0060111.1"/>
    </source>
</evidence>
<feature type="compositionally biased region" description="Low complexity" evidence="1">
    <location>
        <begin position="24"/>
        <end position="42"/>
    </location>
</feature>
<accession>A0ABR2ZEN4</accession>
<name>A0ABR2ZEN4_9AGAR</name>
<protein>
    <submittedName>
        <fullName evidence="2">Uncharacterized protein</fullName>
    </submittedName>
</protein>
<feature type="compositionally biased region" description="Acidic residues" evidence="1">
    <location>
        <begin position="43"/>
        <end position="52"/>
    </location>
</feature>
<dbReference type="Proteomes" id="UP001437256">
    <property type="component" value="Unassembled WGS sequence"/>
</dbReference>
<feature type="region of interest" description="Disordered" evidence="1">
    <location>
        <begin position="71"/>
        <end position="108"/>
    </location>
</feature>
<reference evidence="2 3" key="1">
    <citation type="submission" date="2024-05" db="EMBL/GenBank/DDBJ databases">
        <title>A draft genome resource for the thread blight pathogen Marasmius tenuissimus strain MS-2.</title>
        <authorList>
            <person name="Yulfo-Soto G.E."/>
            <person name="Baruah I.K."/>
            <person name="Amoako-Attah I."/>
            <person name="Bukari Y."/>
            <person name="Meinhardt L.W."/>
            <person name="Bailey B.A."/>
            <person name="Cohen S.P."/>
        </authorList>
    </citation>
    <scope>NUCLEOTIDE SEQUENCE [LARGE SCALE GENOMIC DNA]</scope>
    <source>
        <strain evidence="2 3">MS-2</strain>
    </source>
</reference>
<proteinExistence type="predicted"/>
<feature type="region of interest" description="Disordered" evidence="1">
    <location>
        <begin position="21"/>
        <end position="52"/>
    </location>
</feature>
<sequence length="215" mass="24275">MSLVAVNKVESLQLDLGKGMFYESSSPSCSEPSSPVSFYSQESESEDSLEEDITDAKPRFQDLSLIIPLQPDEYDSDVEASSSKKGSNYSSALSSPARDLPPHMDLPTLFKSEDVRDNDSFLDMEDAGQEDALKTYDDDRFDLADALTRSKPSSFTFECEEDEEYYARGDKPFDEIMQDRRVYLGDDWARLLAAIEHGVPLRRTLETEEEFGDEL</sequence>
<comment type="caution">
    <text evidence="2">The sequence shown here is derived from an EMBL/GenBank/DDBJ whole genome shotgun (WGS) entry which is preliminary data.</text>
</comment>
<evidence type="ECO:0000256" key="1">
    <source>
        <dbReference type="SAM" id="MobiDB-lite"/>
    </source>
</evidence>
<evidence type="ECO:0000313" key="3">
    <source>
        <dbReference type="Proteomes" id="UP001437256"/>
    </source>
</evidence>